<dbReference type="FunFam" id="3.40.50.10190:FF:000061">
    <property type="entry name" value="Transcription coactivator"/>
    <property type="match status" value="1"/>
</dbReference>
<sequence>MGDRTKLMTKPFKGANVFLSRNLVPPEIFDTLHDAVKQNGAQVYLCCDPSRIGPNDYHIISSPEHEKFKDLRAKGCNLLGPQCVLSCAKENRALPEQGFTCCLAMDGVKVLASGFEKDEKVKIEKLVTAMGGVLQTKASMDINFVIGKNVLAAKYKWASNVLKKPIVTISWLNQCWNEHRVVPQEPYRVPPFSGLTLCTTRIPADERKQLEKLVIQNGGKYSADLTKNCTHLVADISFNIFFSRDKYKVARKWGHIHIVTRKWVDQSIAKRACLDEESYAIRGVSISSSNTKNSGLKRQHDQEKCNGDSQSVPSSGTGNSKLLPPSMIADPDLETSLSQNMSSTFSDATIFTKEEENEEPRLQPEHGTKFDGCVADDSQTEDNDLYLSECRISLVGFQASEMRKLVHMVRKGGGSRYMTFNEKLTHIVVGTPSESEKKEVRGHAALGVIYAVRASWLEDCDRVKREVPVSLRHVASDLLLPRAAVGTSGVKQGKSSVASFSMPAVKVVGDINFESGTPLENDRGQKPETNTKGSNYVEPATGSFQKSMFSVLKDDSKLAQKLRQDSEAAKVRDGKSSNVFKGKIFHFSSSFPQDRRAEIVEWVKQGGGALMDDQVKNADFTIECHGLMQKLADTSQTIIISSHWIRSCLEDGCMLDVDSHILYSPLPCRIPLPGFESFRFCVSQYEEKHRLLLRNLCFVLGAKFTDKLSRKVTHLICKFTSGPKYEAACKWGIEAVTFEWISECVMQDKILGLDQFRPKEVTAQDREGGLCTMTQYPTQAARMISGGVSLELPSQSQVMTKIATHLVGSRSERFKSFSEEEKHSSLSIKKARLVNDNSQTDVFSAEAHQDASVCKIESMRNRVSEDNGEVFHAAPDVAAAIEDLLAQTCKIQDMKSPGGSRCDQSLFSPDHSILGQDHLEPCSAFGISNRWMNRNEKQDDLCTPSGQGVKEGTYDSFSETQTESQVVGYEEDLSGRQMIIDRVRTRSSMT</sequence>
<dbReference type="Proteomes" id="UP001141806">
    <property type="component" value="Unassembled WGS sequence"/>
</dbReference>
<dbReference type="FunFam" id="3.40.50.10190:FF:000057">
    <property type="entry name" value="Transcription coactivator"/>
    <property type="match status" value="1"/>
</dbReference>
<dbReference type="CDD" id="cd00027">
    <property type="entry name" value="BRCT"/>
    <property type="match status" value="1"/>
</dbReference>
<dbReference type="EMBL" id="JAMYWD010000007">
    <property type="protein sequence ID" value="KAJ4965475.1"/>
    <property type="molecule type" value="Genomic_DNA"/>
</dbReference>
<dbReference type="GO" id="GO:0006270">
    <property type="term" value="P:DNA replication initiation"/>
    <property type="evidence" value="ECO:0007669"/>
    <property type="project" value="TreeGrafter"/>
</dbReference>
<name>A0A9Q0QMV0_9MAGN</name>
<dbReference type="Pfam" id="PF16589">
    <property type="entry name" value="BRCT_2"/>
    <property type="match status" value="1"/>
</dbReference>
<dbReference type="OrthoDB" id="251770at2759"/>
<accession>A0A9Q0QMV0</accession>
<feature type="region of interest" description="Disordered" evidence="2">
    <location>
        <begin position="516"/>
        <end position="535"/>
    </location>
</feature>
<dbReference type="SMART" id="SM00292">
    <property type="entry name" value="BRCT"/>
    <property type="match status" value="6"/>
</dbReference>
<feature type="compositionally biased region" description="Basic and acidic residues" evidence="2">
    <location>
        <begin position="359"/>
        <end position="369"/>
    </location>
</feature>
<evidence type="ECO:0000256" key="2">
    <source>
        <dbReference type="SAM" id="MobiDB-lite"/>
    </source>
</evidence>
<gene>
    <name evidence="4" type="ORF">NE237_017324</name>
</gene>
<feature type="domain" description="BRCT" evidence="3">
    <location>
        <begin position="675"/>
        <end position="758"/>
    </location>
</feature>
<evidence type="ECO:0000313" key="5">
    <source>
        <dbReference type="Proteomes" id="UP001141806"/>
    </source>
</evidence>
<dbReference type="Pfam" id="PF00533">
    <property type="entry name" value="BRCT"/>
    <property type="match status" value="1"/>
</dbReference>
<dbReference type="InterPro" id="IPR001357">
    <property type="entry name" value="BRCT_dom"/>
</dbReference>
<feature type="region of interest" description="Disordered" evidence="2">
    <location>
        <begin position="290"/>
        <end position="333"/>
    </location>
</feature>
<keyword evidence="1" id="KW-0677">Repeat</keyword>
<dbReference type="GO" id="GO:0007095">
    <property type="term" value="P:mitotic G2 DNA damage checkpoint signaling"/>
    <property type="evidence" value="ECO:0007669"/>
    <property type="project" value="TreeGrafter"/>
</dbReference>
<keyword evidence="5" id="KW-1185">Reference proteome</keyword>
<proteinExistence type="predicted"/>
<dbReference type="FunFam" id="3.40.50.10190:FF:000010">
    <property type="entry name" value="DNA topoisomerase II binding protein 1"/>
    <property type="match status" value="1"/>
</dbReference>
<comment type="caution">
    <text evidence="4">The sequence shown here is derived from an EMBL/GenBank/DDBJ whole genome shotgun (WGS) entry which is preliminary data.</text>
</comment>
<feature type="domain" description="BRCT" evidence="3">
    <location>
        <begin position="105"/>
        <end position="189"/>
    </location>
</feature>
<evidence type="ECO:0000259" key="3">
    <source>
        <dbReference type="PROSITE" id="PS50172"/>
    </source>
</evidence>
<dbReference type="PANTHER" id="PTHR13561:SF20">
    <property type="entry name" value="DNA TOPOISOMERASE 2-BINDING PROTEIN 1"/>
    <property type="match status" value="1"/>
</dbReference>
<feature type="region of interest" description="Disordered" evidence="2">
    <location>
        <begin position="355"/>
        <end position="374"/>
    </location>
</feature>
<organism evidence="4 5">
    <name type="scientific">Protea cynaroides</name>
    <dbReference type="NCBI Taxonomy" id="273540"/>
    <lineage>
        <taxon>Eukaryota</taxon>
        <taxon>Viridiplantae</taxon>
        <taxon>Streptophyta</taxon>
        <taxon>Embryophyta</taxon>
        <taxon>Tracheophyta</taxon>
        <taxon>Spermatophyta</taxon>
        <taxon>Magnoliopsida</taxon>
        <taxon>Proteales</taxon>
        <taxon>Proteaceae</taxon>
        <taxon>Protea</taxon>
    </lineage>
</organism>
<dbReference type="SUPFAM" id="SSF52113">
    <property type="entry name" value="BRCT domain"/>
    <property type="match status" value="5"/>
</dbReference>
<feature type="compositionally biased region" description="Polar residues" evidence="2">
    <location>
        <begin position="307"/>
        <end position="320"/>
    </location>
</feature>
<dbReference type="GO" id="GO:0033314">
    <property type="term" value="P:mitotic DNA replication checkpoint signaling"/>
    <property type="evidence" value="ECO:0007669"/>
    <property type="project" value="TreeGrafter"/>
</dbReference>
<feature type="domain" description="BRCT" evidence="3">
    <location>
        <begin position="7"/>
        <end position="101"/>
    </location>
</feature>
<dbReference type="PANTHER" id="PTHR13561">
    <property type="entry name" value="DNA REPLICATION REGULATOR DPB11-RELATED"/>
    <property type="match status" value="1"/>
</dbReference>
<dbReference type="AlphaFoldDB" id="A0A9Q0QMV0"/>
<feature type="domain" description="BRCT" evidence="3">
    <location>
        <begin position="382"/>
        <end position="474"/>
    </location>
</feature>
<dbReference type="CDD" id="cd17731">
    <property type="entry name" value="BRCT_TopBP1_rpt2_like"/>
    <property type="match status" value="1"/>
</dbReference>
<dbReference type="InterPro" id="IPR059215">
    <property type="entry name" value="BRCT2_TopBP1-like"/>
</dbReference>
<evidence type="ECO:0000256" key="1">
    <source>
        <dbReference type="ARBA" id="ARBA00022737"/>
    </source>
</evidence>
<reference evidence="4" key="1">
    <citation type="journal article" date="2023" name="Plant J.">
        <title>The genome of the king protea, Protea cynaroides.</title>
        <authorList>
            <person name="Chang J."/>
            <person name="Duong T.A."/>
            <person name="Schoeman C."/>
            <person name="Ma X."/>
            <person name="Roodt D."/>
            <person name="Barker N."/>
            <person name="Li Z."/>
            <person name="Van de Peer Y."/>
            <person name="Mizrachi E."/>
        </authorList>
    </citation>
    <scope>NUCLEOTIDE SEQUENCE</scope>
    <source>
        <tissue evidence="4">Young leaves</tissue>
    </source>
</reference>
<protein>
    <recommendedName>
        <fullName evidence="3">BRCT domain-containing protein</fullName>
    </recommendedName>
</protein>
<feature type="domain" description="BRCT" evidence="3">
    <location>
        <begin position="575"/>
        <end position="662"/>
    </location>
</feature>
<dbReference type="Gene3D" id="3.40.50.10190">
    <property type="entry name" value="BRCT domain"/>
    <property type="match status" value="6"/>
</dbReference>
<dbReference type="InterPro" id="IPR036420">
    <property type="entry name" value="BRCT_dom_sf"/>
</dbReference>
<dbReference type="Pfam" id="PF12738">
    <property type="entry name" value="PTCB-BRCT"/>
    <property type="match status" value="3"/>
</dbReference>
<feature type="domain" description="BRCT" evidence="3">
    <location>
        <begin position="187"/>
        <end position="281"/>
    </location>
</feature>
<dbReference type="FunFam" id="3.40.50.10190:FF:000052">
    <property type="entry name" value="Transcription coactivator"/>
    <property type="match status" value="1"/>
</dbReference>
<evidence type="ECO:0000313" key="4">
    <source>
        <dbReference type="EMBL" id="KAJ4965475.1"/>
    </source>
</evidence>
<dbReference type="PROSITE" id="PS50172">
    <property type="entry name" value="BRCT"/>
    <property type="match status" value="6"/>
</dbReference>